<dbReference type="GO" id="GO:0048029">
    <property type="term" value="F:monosaccharide binding"/>
    <property type="evidence" value="ECO:0007669"/>
    <property type="project" value="InterPro"/>
</dbReference>
<dbReference type="GO" id="GO:0016872">
    <property type="term" value="F:intramolecular lyase activity"/>
    <property type="evidence" value="ECO:0007669"/>
    <property type="project" value="UniProtKB-UniRule"/>
</dbReference>
<feature type="binding site" evidence="6">
    <location>
        <begin position="122"/>
        <end position="124"/>
    </location>
    <ligand>
        <name>substrate</name>
    </ligand>
</feature>
<accession>A0A1I3VWN1</accession>
<keyword evidence="3 6" id="KW-0963">Cytoplasm</keyword>
<dbReference type="PANTHER" id="PTHR37831">
    <property type="entry name" value="D-RIBOSE PYRANASE"/>
    <property type="match status" value="1"/>
</dbReference>
<name>A0A1I3VWN1_9LACT</name>
<evidence type="ECO:0000256" key="6">
    <source>
        <dbReference type="HAMAP-Rule" id="MF_01661"/>
    </source>
</evidence>
<dbReference type="InterPro" id="IPR007721">
    <property type="entry name" value="RbsD_FucU"/>
</dbReference>
<sequence>MKKNGILNSEISKILADMGHTDQLIIADCGLPVPNGVKKIDLSISEGIPSFEELLNLMMNEMKIEKAILAKEIKNKNADLNRRTVDKLKKSDIEVIYIQHEEFKEQSKFAKTIIRTGESTPYANVILQSGVLF</sequence>
<dbReference type="GO" id="GO:0062193">
    <property type="term" value="F:D-ribose pyranase activity"/>
    <property type="evidence" value="ECO:0007669"/>
    <property type="project" value="UniProtKB-EC"/>
</dbReference>
<dbReference type="UniPathway" id="UPA00916">
    <property type="reaction ID" value="UER00888"/>
</dbReference>
<feature type="binding site" evidence="6">
    <location>
        <position position="28"/>
    </location>
    <ligand>
        <name>substrate</name>
    </ligand>
</feature>
<organism evidence="7 8">
    <name type="scientific">Marinilactibacillus piezotolerans</name>
    <dbReference type="NCBI Taxonomy" id="258723"/>
    <lineage>
        <taxon>Bacteria</taxon>
        <taxon>Bacillati</taxon>
        <taxon>Bacillota</taxon>
        <taxon>Bacilli</taxon>
        <taxon>Lactobacillales</taxon>
        <taxon>Carnobacteriaceae</taxon>
        <taxon>Marinilactibacillus</taxon>
    </lineage>
</organism>
<dbReference type="OrthoDB" id="9805009at2"/>
<dbReference type="SUPFAM" id="SSF102546">
    <property type="entry name" value="RbsD-like"/>
    <property type="match status" value="1"/>
</dbReference>
<evidence type="ECO:0000256" key="3">
    <source>
        <dbReference type="ARBA" id="ARBA00022490"/>
    </source>
</evidence>
<evidence type="ECO:0000256" key="4">
    <source>
        <dbReference type="ARBA" id="ARBA00023235"/>
    </source>
</evidence>
<evidence type="ECO:0000313" key="7">
    <source>
        <dbReference type="EMBL" id="SFJ99580.1"/>
    </source>
</evidence>
<dbReference type="HAMAP" id="MF_01661">
    <property type="entry name" value="D_rib_pyranase"/>
    <property type="match status" value="1"/>
</dbReference>
<dbReference type="Pfam" id="PF05025">
    <property type="entry name" value="RbsD_FucU"/>
    <property type="match status" value="1"/>
</dbReference>
<dbReference type="RefSeq" id="WP_091895922.1">
    <property type="nucleotide sequence ID" value="NZ_FOSJ01000005.1"/>
</dbReference>
<evidence type="ECO:0000256" key="5">
    <source>
        <dbReference type="ARBA" id="ARBA00023277"/>
    </source>
</evidence>
<dbReference type="AlphaFoldDB" id="A0A1I3VWN1"/>
<keyword evidence="8" id="KW-1185">Reference proteome</keyword>
<comment type="function">
    <text evidence="6">Catalyzes the interconversion of beta-pyran and beta-furan forms of D-ribose.</text>
</comment>
<dbReference type="EMBL" id="FOSJ01000005">
    <property type="protein sequence ID" value="SFJ99580.1"/>
    <property type="molecule type" value="Genomic_DNA"/>
</dbReference>
<comment type="pathway">
    <text evidence="6">Carbohydrate metabolism; D-ribose degradation; D-ribose 5-phosphate from beta-D-ribopyranose: step 1/2.</text>
</comment>
<reference evidence="8" key="1">
    <citation type="submission" date="2016-10" db="EMBL/GenBank/DDBJ databases">
        <authorList>
            <person name="Varghese N."/>
            <person name="Submissions S."/>
        </authorList>
    </citation>
    <scope>NUCLEOTIDE SEQUENCE [LARGE SCALE GENOMIC DNA]</scope>
    <source>
        <strain evidence="8">DSM 16108</strain>
    </source>
</reference>
<dbReference type="GO" id="GO:0019303">
    <property type="term" value="P:D-ribose catabolic process"/>
    <property type="evidence" value="ECO:0007669"/>
    <property type="project" value="UniProtKB-UniRule"/>
</dbReference>
<dbReference type="EC" id="5.4.99.62" evidence="2 6"/>
<comment type="subcellular location">
    <subcellularLocation>
        <location evidence="6">Cytoplasm</location>
    </subcellularLocation>
</comment>
<dbReference type="InterPro" id="IPR023750">
    <property type="entry name" value="RbsD-like_sf"/>
</dbReference>
<gene>
    <name evidence="6" type="primary">rbsD</name>
    <name evidence="7" type="ORF">SAMN04488569_100549</name>
</gene>
<keyword evidence="5 6" id="KW-0119">Carbohydrate metabolism</keyword>
<dbReference type="GO" id="GO:0005829">
    <property type="term" value="C:cytosol"/>
    <property type="evidence" value="ECO:0007669"/>
    <property type="project" value="TreeGrafter"/>
</dbReference>
<comment type="similarity">
    <text evidence="6">Belongs to the RbsD / FucU family. RbsD subfamily.</text>
</comment>
<evidence type="ECO:0000256" key="1">
    <source>
        <dbReference type="ARBA" id="ARBA00000223"/>
    </source>
</evidence>
<feature type="binding site" evidence="6">
    <location>
        <position position="100"/>
    </location>
    <ligand>
        <name>substrate</name>
    </ligand>
</feature>
<protein>
    <recommendedName>
        <fullName evidence="2 6">D-ribose pyranase</fullName>
        <ecNumber evidence="2 6">5.4.99.62</ecNumber>
    </recommendedName>
</protein>
<dbReference type="NCBIfam" id="NF008761">
    <property type="entry name" value="PRK11797.1"/>
    <property type="match status" value="1"/>
</dbReference>
<proteinExistence type="inferred from homology"/>
<evidence type="ECO:0000256" key="2">
    <source>
        <dbReference type="ARBA" id="ARBA00012862"/>
    </source>
</evidence>
<dbReference type="PANTHER" id="PTHR37831:SF1">
    <property type="entry name" value="D-RIBOSE PYRANASE"/>
    <property type="match status" value="1"/>
</dbReference>
<comment type="catalytic activity">
    <reaction evidence="1 6">
        <text>beta-D-ribopyranose = beta-D-ribofuranose</text>
        <dbReference type="Rhea" id="RHEA:25432"/>
        <dbReference type="ChEBI" id="CHEBI:27476"/>
        <dbReference type="ChEBI" id="CHEBI:47002"/>
        <dbReference type="EC" id="5.4.99.62"/>
    </reaction>
</comment>
<feature type="active site" description="Proton donor" evidence="6">
    <location>
        <position position="20"/>
    </location>
</feature>
<comment type="subunit">
    <text evidence="6">Homodecamer.</text>
</comment>
<evidence type="ECO:0000313" key="8">
    <source>
        <dbReference type="Proteomes" id="UP000199589"/>
    </source>
</evidence>
<dbReference type="Gene3D" id="3.40.1650.10">
    <property type="entry name" value="RbsD-like domain"/>
    <property type="match status" value="1"/>
</dbReference>
<dbReference type="Proteomes" id="UP000199589">
    <property type="component" value="Unassembled WGS sequence"/>
</dbReference>
<keyword evidence="4 6" id="KW-0413">Isomerase</keyword>
<dbReference type="InterPro" id="IPR023064">
    <property type="entry name" value="D-ribose_pyranase"/>
</dbReference>